<dbReference type="AlphaFoldDB" id="W1P4J9"/>
<name>W1P4J9_AMBTC</name>
<evidence type="ECO:0000313" key="2">
    <source>
        <dbReference type="Proteomes" id="UP000017836"/>
    </source>
</evidence>
<accession>W1P4J9</accession>
<proteinExistence type="predicted"/>
<dbReference type="EMBL" id="KI394526">
    <property type="protein sequence ID" value="ERN02511.1"/>
    <property type="molecule type" value="Genomic_DNA"/>
</dbReference>
<dbReference type="Gramene" id="ERN02511">
    <property type="protein sequence ID" value="ERN02511"/>
    <property type="gene ID" value="AMTR_s00083p00045540"/>
</dbReference>
<sequence>MEVCTPSSNHEDLKFVPDDITWEWDNDDPIFEDKNINLYDNKKLLKKLSKEQSKSEHEPELKEEA</sequence>
<dbReference type="Proteomes" id="UP000017836">
    <property type="component" value="Unassembled WGS sequence"/>
</dbReference>
<reference evidence="2" key="1">
    <citation type="journal article" date="2013" name="Science">
        <title>The Amborella genome and the evolution of flowering plants.</title>
        <authorList>
            <consortium name="Amborella Genome Project"/>
        </authorList>
    </citation>
    <scope>NUCLEOTIDE SEQUENCE [LARGE SCALE GENOMIC DNA]</scope>
</reference>
<protein>
    <submittedName>
        <fullName evidence="1">Uncharacterized protein</fullName>
    </submittedName>
</protein>
<organism evidence="1 2">
    <name type="scientific">Amborella trichopoda</name>
    <dbReference type="NCBI Taxonomy" id="13333"/>
    <lineage>
        <taxon>Eukaryota</taxon>
        <taxon>Viridiplantae</taxon>
        <taxon>Streptophyta</taxon>
        <taxon>Embryophyta</taxon>
        <taxon>Tracheophyta</taxon>
        <taxon>Spermatophyta</taxon>
        <taxon>Magnoliopsida</taxon>
        <taxon>Amborellales</taxon>
        <taxon>Amborellaceae</taxon>
        <taxon>Amborella</taxon>
    </lineage>
</organism>
<gene>
    <name evidence="1" type="ORF">AMTR_s00083p00045540</name>
</gene>
<dbReference type="HOGENOM" id="CLU_2852670_0_0_1"/>
<evidence type="ECO:0000313" key="1">
    <source>
        <dbReference type="EMBL" id="ERN02511.1"/>
    </source>
</evidence>
<keyword evidence="2" id="KW-1185">Reference proteome</keyword>